<evidence type="ECO:0000313" key="7">
    <source>
        <dbReference type="Proteomes" id="UP000253490"/>
    </source>
</evidence>
<feature type="transmembrane region" description="Helical" evidence="5">
    <location>
        <begin position="155"/>
        <end position="176"/>
    </location>
</feature>
<dbReference type="GO" id="GO:0005886">
    <property type="term" value="C:plasma membrane"/>
    <property type="evidence" value="ECO:0007669"/>
    <property type="project" value="UniProtKB-SubCell"/>
</dbReference>
<dbReference type="PANTHER" id="PTHR39344:SF1">
    <property type="entry name" value="UPF0182 PROTEIN SLL1060"/>
    <property type="match status" value="1"/>
</dbReference>
<feature type="transmembrane region" description="Helical" evidence="5">
    <location>
        <begin position="53"/>
        <end position="75"/>
    </location>
</feature>
<comment type="caution">
    <text evidence="6">The sequence shown here is derived from an EMBL/GenBank/DDBJ whole genome shotgun (WGS) entry which is preliminary data.</text>
</comment>
<dbReference type="RefSeq" id="WP_113921816.1">
    <property type="nucleotide sequence ID" value="NZ_QNRX01000027.1"/>
</dbReference>
<name>A0A366HWI0_9FIRM</name>
<evidence type="ECO:0000256" key="3">
    <source>
        <dbReference type="ARBA" id="ARBA00022989"/>
    </source>
</evidence>
<reference evidence="6 7" key="1">
    <citation type="submission" date="2018-06" db="EMBL/GenBank/DDBJ databases">
        <title>Genomic Encyclopedia of Type Strains, Phase IV (KMG-IV): sequencing the most valuable type-strain genomes for metagenomic binning, comparative biology and taxonomic classification.</title>
        <authorList>
            <person name="Goeker M."/>
        </authorList>
    </citation>
    <scope>NUCLEOTIDE SEQUENCE [LARGE SCALE GENOMIC DNA]</scope>
    <source>
        <strain evidence="6 7">DSM 22112</strain>
    </source>
</reference>
<keyword evidence="1 5" id="KW-1003">Cell membrane</keyword>
<feature type="transmembrane region" description="Helical" evidence="5">
    <location>
        <begin position="12"/>
        <end position="33"/>
    </location>
</feature>
<feature type="transmembrane region" description="Helical" evidence="5">
    <location>
        <begin position="252"/>
        <end position="272"/>
    </location>
</feature>
<evidence type="ECO:0000256" key="2">
    <source>
        <dbReference type="ARBA" id="ARBA00022692"/>
    </source>
</evidence>
<dbReference type="InterPro" id="IPR005372">
    <property type="entry name" value="UPF0182"/>
</dbReference>
<keyword evidence="7" id="KW-1185">Reference proteome</keyword>
<dbReference type="GO" id="GO:0005576">
    <property type="term" value="C:extracellular region"/>
    <property type="evidence" value="ECO:0007669"/>
    <property type="project" value="TreeGrafter"/>
</dbReference>
<dbReference type="EMBL" id="QNRX01000027">
    <property type="protein sequence ID" value="RBP57636.1"/>
    <property type="molecule type" value="Genomic_DNA"/>
</dbReference>
<evidence type="ECO:0000256" key="4">
    <source>
        <dbReference type="ARBA" id="ARBA00023136"/>
    </source>
</evidence>
<keyword evidence="4 5" id="KW-0472">Membrane</keyword>
<dbReference type="Pfam" id="PF03699">
    <property type="entry name" value="UPF0182"/>
    <property type="match status" value="1"/>
</dbReference>
<comment type="similarity">
    <text evidence="5">Belongs to the UPF0182 family.</text>
</comment>
<keyword evidence="2 5" id="KW-0812">Transmembrane</keyword>
<organism evidence="6 7">
    <name type="scientific">Alkalibaculum bacchi</name>
    <dbReference type="NCBI Taxonomy" id="645887"/>
    <lineage>
        <taxon>Bacteria</taxon>
        <taxon>Bacillati</taxon>
        <taxon>Bacillota</taxon>
        <taxon>Clostridia</taxon>
        <taxon>Eubacteriales</taxon>
        <taxon>Eubacteriaceae</taxon>
        <taxon>Alkalibaculum</taxon>
    </lineage>
</organism>
<dbReference type="PANTHER" id="PTHR39344">
    <property type="entry name" value="UPF0182 PROTEIN SLL1060"/>
    <property type="match status" value="1"/>
</dbReference>
<evidence type="ECO:0000256" key="1">
    <source>
        <dbReference type="ARBA" id="ARBA00022475"/>
    </source>
</evidence>
<proteinExistence type="inferred from homology"/>
<comment type="subcellular location">
    <subcellularLocation>
        <location evidence="5">Cell membrane</location>
        <topology evidence="5">Multi-pass membrane protein</topology>
    </subcellularLocation>
</comment>
<dbReference type="HAMAP" id="MF_01600">
    <property type="entry name" value="UPF0182"/>
    <property type="match status" value="1"/>
</dbReference>
<feature type="transmembrane region" description="Helical" evidence="5">
    <location>
        <begin position="279"/>
        <end position="300"/>
    </location>
</feature>
<protein>
    <recommendedName>
        <fullName evidence="5">UPF0182 protein DES36_1272</fullName>
    </recommendedName>
</protein>
<evidence type="ECO:0000256" key="5">
    <source>
        <dbReference type="HAMAP-Rule" id="MF_01600"/>
    </source>
</evidence>
<dbReference type="OrthoDB" id="9763654at2"/>
<dbReference type="AlphaFoldDB" id="A0A366HWI0"/>
<sequence length="904" mass="104719">MNKRGVSKGILFSVIAIIIIIIVLFLSMNHFYVDYLWFKSLGYTDVFMKEFVTKIQVSVPLFILSLLFFVLYLKILTKSILKRILQVKFRPNTRLIALFGIAISFLVTAITTNSIWYDYLKFKNTVHFNVKDPLFNKDISFFIFQLPFLEQLLDIFIFILLLFAIVTILFTAFLYLSNPYKSIESVKNNRSSFKAWIVDFGNFAGKEIGVFLGLFFFIMSFHYYIQSYTLVYSNTGIVYGASYIDANITLPLYKVLCIVAFIVGVCSIIFGFQRKIKRIMIGPILIISITLMGTLITIGVKQLIVAPNEYAKEEPYLMQNITSTQAAYGISQVEEKAFDLDDEINVQDIKNNQLTIDNIPINDYRPTLDMYNSIQGFRIYYEFNDVDIDRYYIDGKYTQVFISAREMNNQKLEDKAQNWINQHLKYTHGFGVAVSAVNTVNESGQPTLIVEDIPPVTSVESLQIAEPRIYYGESTDDYVITNGKTMEFDYRQRSENMENEYDGTGGIPLNLFNRSAFALYHGDSKILLSTEINSQSKMHIRRNIMHRVNAIAPFLSYDEDPYIVVANGKLYWVIDGFTLSNRYPYSQPYNKENTFNYIRNSVKVVVDAYNGNVDFYQVDQQDAIINVYNKIYPGMFEPIAHMPESIREHIRYSQEMFDIQSNVYTTYHMNNPKVFYNKQDQWEIANQVYEEEVGGESIESIYLIMKRPEKDREEFILMIPYTPKEKDNLVGWMLAMNDKEEFGKLVVYKFTKQNLAYGPMQIEQRIDQDTNISPQLTLLGQQGSQIMRGNMFVIPVGNSILYVQPVYLSSSEAERSLPEVKKVIVSYANKIIMEDTLAKSLQKLFGASEEKQEEPKELDHINDLIREANNLLKRAQEAQKSGNWTDYGKYLQELEKILNKLENS</sequence>
<feature type="transmembrane region" description="Helical" evidence="5">
    <location>
        <begin position="197"/>
        <end position="225"/>
    </location>
</feature>
<dbReference type="Proteomes" id="UP000253490">
    <property type="component" value="Unassembled WGS sequence"/>
</dbReference>
<accession>A0A366HWI0</accession>
<gene>
    <name evidence="6" type="ORF">DES36_1272</name>
</gene>
<evidence type="ECO:0000313" key="6">
    <source>
        <dbReference type="EMBL" id="RBP57636.1"/>
    </source>
</evidence>
<keyword evidence="3 5" id="KW-1133">Transmembrane helix</keyword>
<feature type="transmembrane region" description="Helical" evidence="5">
    <location>
        <begin position="95"/>
        <end position="117"/>
    </location>
</feature>